<dbReference type="PROSITE" id="PS01124">
    <property type="entry name" value="HTH_ARAC_FAMILY_2"/>
    <property type="match status" value="1"/>
</dbReference>
<evidence type="ECO:0000259" key="5">
    <source>
        <dbReference type="PROSITE" id="PS01124"/>
    </source>
</evidence>
<keyword evidence="2" id="KW-0238">DNA-binding</keyword>
<keyword evidence="7" id="KW-1185">Reference proteome</keyword>
<protein>
    <submittedName>
        <fullName evidence="6">Helix-turn-helix domain-containing protein</fullName>
    </submittedName>
</protein>
<evidence type="ECO:0000313" key="7">
    <source>
        <dbReference type="Proteomes" id="UP001163624"/>
    </source>
</evidence>
<evidence type="ECO:0000256" key="4">
    <source>
        <dbReference type="ARBA" id="ARBA00037345"/>
    </source>
</evidence>
<evidence type="ECO:0000256" key="3">
    <source>
        <dbReference type="ARBA" id="ARBA00023163"/>
    </source>
</evidence>
<keyword evidence="1" id="KW-0805">Transcription regulation</keyword>
<feature type="domain" description="HTH araC/xylS-type" evidence="5">
    <location>
        <begin position="130"/>
        <end position="212"/>
    </location>
</feature>
<reference evidence="6" key="1">
    <citation type="submission" date="2022-11" db="EMBL/GenBank/DDBJ databases">
        <title>Pseudomonas triclosanedens sp. nov., a triclosan degrader isolated from activated sludge.</title>
        <authorList>
            <person name="Yin Y."/>
            <person name="Lu Z."/>
        </authorList>
    </citation>
    <scope>NUCLEOTIDE SEQUENCE</scope>
    <source>
        <strain evidence="6">ZM23</strain>
    </source>
</reference>
<comment type="function">
    <text evidence="4">Regulatory protein of the TOL plasmid xyl operons. XylS activates the xylXYZLTEGFJQKIH operon required for the degradation of toluene, m-xylene and p-xylene.</text>
</comment>
<sequence>MNIGSFGGSWSEFPDMQDIASFHRWVHPVNRAERYLVLPDGCRDVLCIRHADGLVQIVSTGFDVRPRLVDLLPGTTITGYRLRPGAGVSAPAMQAIAADHDRIGEILDEQCEAWTHLDEAILALSFPGATVGAACRSIGISIRTMQRVFLGRRLPPPDYWRLLGRARRATGLLSSGEPLAEIASICGFSDQAHMTRELVRWFGHSPAQLRRQADVLERLRQPGLGNWAGEQISTR</sequence>
<evidence type="ECO:0000256" key="2">
    <source>
        <dbReference type="ARBA" id="ARBA00023125"/>
    </source>
</evidence>
<keyword evidence="3" id="KW-0804">Transcription</keyword>
<accession>A0ABY7A155</accession>
<dbReference type="EMBL" id="CP113432">
    <property type="protein sequence ID" value="WAI50944.1"/>
    <property type="molecule type" value="Genomic_DNA"/>
</dbReference>
<dbReference type="InterPro" id="IPR050204">
    <property type="entry name" value="AraC_XylS_family_regulators"/>
</dbReference>
<dbReference type="SUPFAM" id="SSF46689">
    <property type="entry name" value="Homeodomain-like"/>
    <property type="match status" value="1"/>
</dbReference>
<dbReference type="SMART" id="SM00342">
    <property type="entry name" value="HTH_ARAC"/>
    <property type="match status" value="1"/>
</dbReference>
<dbReference type="InterPro" id="IPR009057">
    <property type="entry name" value="Homeodomain-like_sf"/>
</dbReference>
<organism evidence="6 7">
    <name type="scientific">Pseudomonas triclosanedens</name>
    <dbReference type="NCBI Taxonomy" id="2961893"/>
    <lineage>
        <taxon>Bacteria</taxon>
        <taxon>Pseudomonadati</taxon>
        <taxon>Pseudomonadota</taxon>
        <taxon>Gammaproteobacteria</taxon>
        <taxon>Pseudomonadales</taxon>
        <taxon>Pseudomonadaceae</taxon>
        <taxon>Pseudomonas</taxon>
    </lineage>
</organism>
<dbReference type="PANTHER" id="PTHR46796">
    <property type="entry name" value="HTH-TYPE TRANSCRIPTIONAL ACTIVATOR RHAS-RELATED"/>
    <property type="match status" value="1"/>
</dbReference>
<gene>
    <name evidence="6" type="ORF">OU419_06725</name>
</gene>
<evidence type="ECO:0000256" key="1">
    <source>
        <dbReference type="ARBA" id="ARBA00023015"/>
    </source>
</evidence>
<dbReference type="Gene3D" id="1.10.10.60">
    <property type="entry name" value="Homeodomain-like"/>
    <property type="match status" value="1"/>
</dbReference>
<dbReference type="Pfam" id="PF12833">
    <property type="entry name" value="HTH_18"/>
    <property type="match status" value="1"/>
</dbReference>
<dbReference type="RefSeq" id="WP_023008466.1">
    <property type="nucleotide sequence ID" value="NZ_CP113432.1"/>
</dbReference>
<evidence type="ECO:0000313" key="6">
    <source>
        <dbReference type="EMBL" id="WAI50944.1"/>
    </source>
</evidence>
<name>A0ABY7A155_9PSED</name>
<dbReference type="Proteomes" id="UP001163624">
    <property type="component" value="Chromosome"/>
</dbReference>
<proteinExistence type="predicted"/>
<dbReference type="InterPro" id="IPR018060">
    <property type="entry name" value="HTH_AraC"/>
</dbReference>